<dbReference type="OrthoDB" id="291441at2759"/>
<feature type="domain" description="CCHC-type" evidence="6">
    <location>
        <begin position="757"/>
        <end position="772"/>
    </location>
</feature>
<dbReference type="eggNOG" id="KOG0501">
    <property type="taxonomic scope" value="Eukaryota"/>
</dbReference>
<dbReference type="InterPro" id="IPR014710">
    <property type="entry name" value="RmlC-like_jellyroll"/>
</dbReference>
<feature type="transmembrane region" description="Helical" evidence="4">
    <location>
        <begin position="349"/>
        <end position="369"/>
    </location>
</feature>
<name>W7XHY0_TETTS</name>
<dbReference type="KEGG" id="tet:TTHERM_000759019"/>
<dbReference type="RefSeq" id="XP_012653301.1">
    <property type="nucleotide sequence ID" value="XM_012797847.1"/>
</dbReference>
<reference evidence="8" key="1">
    <citation type="journal article" date="2006" name="PLoS Biol.">
        <title>Macronuclear genome sequence of the ciliate Tetrahymena thermophila, a model eukaryote.</title>
        <authorList>
            <person name="Eisen J.A."/>
            <person name="Coyne R.S."/>
            <person name="Wu M."/>
            <person name="Wu D."/>
            <person name="Thiagarajan M."/>
            <person name="Wortman J.R."/>
            <person name="Badger J.H."/>
            <person name="Ren Q."/>
            <person name="Amedeo P."/>
            <person name="Jones K.M."/>
            <person name="Tallon L.J."/>
            <person name="Delcher A.L."/>
            <person name="Salzberg S.L."/>
            <person name="Silva J.C."/>
            <person name="Haas B.J."/>
            <person name="Majoros W.H."/>
            <person name="Farzad M."/>
            <person name="Carlton J.M."/>
            <person name="Smith R.K. Jr."/>
            <person name="Garg J."/>
            <person name="Pearlman R.E."/>
            <person name="Karrer K.M."/>
            <person name="Sun L."/>
            <person name="Manning G."/>
            <person name="Elde N.C."/>
            <person name="Turkewitz A.P."/>
            <person name="Asai D.J."/>
            <person name="Wilkes D.E."/>
            <person name="Wang Y."/>
            <person name="Cai H."/>
            <person name="Collins K."/>
            <person name="Stewart B.A."/>
            <person name="Lee S.R."/>
            <person name="Wilamowska K."/>
            <person name="Weinberg Z."/>
            <person name="Ruzzo W.L."/>
            <person name="Wloga D."/>
            <person name="Gaertig J."/>
            <person name="Frankel J."/>
            <person name="Tsao C.-C."/>
            <person name="Gorovsky M.A."/>
            <person name="Keeling P.J."/>
            <person name="Waller R.F."/>
            <person name="Patron N.J."/>
            <person name="Cherry J.M."/>
            <person name="Stover N.A."/>
            <person name="Krieger C.J."/>
            <person name="del Toro C."/>
            <person name="Ryder H.F."/>
            <person name="Williamson S.C."/>
            <person name="Barbeau R.A."/>
            <person name="Hamilton E.P."/>
            <person name="Orias E."/>
        </authorList>
    </citation>
    <scope>NUCLEOTIDE SEQUENCE [LARGE SCALE GENOMIC DNA]</scope>
    <source>
        <strain evidence="8">SB210</strain>
    </source>
</reference>
<dbReference type="InterPro" id="IPR051413">
    <property type="entry name" value="K/Na_HCN_channel"/>
</dbReference>
<dbReference type="Gene3D" id="3.80.10.10">
    <property type="entry name" value="Ribonuclease Inhibitor"/>
    <property type="match status" value="3"/>
</dbReference>
<dbReference type="InParanoid" id="W7XHY0"/>
<dbReference type="Gene3D" id="2.60.120.10">
    <property type="entry name" value="Jelly Rolls"/>
    <property type="match status" value="1"/>
</dbReference>
<dbReference type="SUPFAM" id="SSF51206">
    <property type="entry name" value="cAMP-binding domain-like"/>
    <property type="match status" value="1"/>
</dbReference>
<dbReference type="InterPro" id="IPR032675">
    <property type="entry name" value="LRR_dom_sf"/>
</dbReference>
<feature type="domain" description="Cyclic nucleotide-binding" evidence="5">
    <location>
        <begin position="621"/>
        <end position="732"/>
    </location>
</feature>
<evidence type="ECO:0000256" key="2">
    <source>
        <dbReference type="SAM" id="Coils"/>
    </source>
</evidence>
<dbReference type="GeneID" id="24440545"/>
<keyword evidence="2" id="KW-0175">Coiled coil</keyword>
<evidence type="ECO:0000259" key="6">
    <source>
        <dbReference type="PROSITE" id="PS50158"/>
    </source>
</evidence>
<feature type="transmembrane region" description="Helical" evidence="4">
    <location>
        <begin position="317"/>
        <end position="337"/>
    </location>
</feature>
<feature type="compositionally biased region" description="Polar residues" evidence="3">
    <location>
        <begin position="1127"/>
        <end position="1168"/>
    </location>
</feature>
<dbReference type="InterPro" id="IPR001878">
    <property type="entry name" value="Znf_CCHC"/>
</dbReference>
<sequence>MDQKLETSNRFKKQVPTLFYQQMCSDENKYQELEIKDIYVDRLCQRQLFELQINQPQKIHDGDKEISYKSFQADVNESLQKSLKDINNNQSLIKSQQALTSFNMNQIPQDEQIDYQPKSNKHKHHYEESKTTSKQNSKKKLFQYEENNRESSSKNESEKESSNFSELNQRISSNSKNFEGQKENQNQLSNMDINNSQKSQSQIAIQDEMIYEKDLKVLGTKINTAVKIQYFNKQETMVIMRIRQNVKTFIYNLKIRHSNRKLDDLSEKEYQNINDLSHFYRQKDQIHKSFKIFLVFSKILKKTQKLAIFMPTDTSRVIWDLVQVVFTYTFFYLYSIIIFFDQNDFDTNFIQQISFYAFVFFLLDILVNLNTAFFDKDIIITRRKLIAKQYILSSIFITDLISMFILGSKVIYSNSFISNNTNQNLFLFGLNLLIFLKGNGISSSVITVAHIAAIGWYFVGISESNNNQNNWLDKLSISSYTYYQKYIYSIYWSITTMTTVGYGDISASNSAEALYITITMILFSCVFAYSINNIGFILQEIEKSSKQLNDDITTIQRYLIRKDVNIQLKSRVRHYLSFLAQEQKDRDKQQEDKILSVLSNKLRDEITQEINSKILNNYLIFSSNFSQSTLNKLIFIMQEILVNPNEVIITEGQSDDSSIYFIQNGIIEIYQQQIQKQNMITVVKTLTKGQIFGEISFFSGLQRQSSARSVNLSTLYKINREEFIEILKENTEDFERFKMMQDQIIFQKDITITHSECYSCKNSGHLANQCPRTHKYFDKQFTILKQNFSMFQERLFKERVTIKSKFNAKILWKKNQGIVLRLKQSIQKEDDEMYQMFTNEENFNTDYSQSQFDNEDNQDDEEEDSQSQTTIQFDDKENEINIKKIQQQLEKAEKQVKTMNQFNSNLTNCEDAEQLASLENQIQNLNSNFIYENQDFARAKSNTLNSQGISKSFEASGSIDTINQDFQSSQQKSIRAIYKKDTKIEIQPSLLSQDDYDDGQNSNKSKKFDKQKQMTINAQFTDYLKSQMKYGPYYSNLNKHIQKQVSNQSVDDNSQYQQTTDIPILPINKIDNNQRKSKTNHFNSPKKNSYKKSLIQNQSQKELRSSVEQMLLQNIVQMGLTSDKRNSGSQNKSNESNFNYDKNGKIQNSSRSIRDNNQQKSNQYLSPKNNNQNQGINQDQNKQLQQQLNEKMNNPNQNENQQLFEKVSKLLQNMQLPLLLQLTNGKSLLQDSQFIQSNSIDYFDKIQQFKKFYPENNFDKVLHKLKAVQQEQKKQKKMKLASKERRQNIGFGNTIRVSIFQGNANIIRFQPLDYDINLYKPTYLSYGTKMQKGVNYPLNMLSKNTENAYFDYLFLKLYQITKNYNLLLLINFIQHIYKIDNIHFPINSDNSIRDYFGFHIGYVLLNLNQILKLEVNLRSNLIHSQGVIELSKGLKKCQIIHTLLLKLSNNPIDDFGIINLCSSINSYGNLNYLLLDLISTQITSKTAKYLINDHSNWDNLDTLILCLSFNKIGDQGVSELGSALKNLKKVSSLELYLRDTGINTKGINTFGQYLGQCISIQNLTLNLVQNNICSKGKSNLGFALSNCINLSSLNIYLQENYFELSNSDKVINQFKSYLNIQIKQGDPLISSLEKCTNLQKLDIELGSNKINDQTVKSIGISLKSLNNLSYLKIELRDNKISSEGFSGLCSGLESSKNLQVLRLFLGNNKIDDGAFINFKLKQLEKLADLSLDFYENKISFNGVCILSFEIANLKNLQSIYLDFNKTLIDDQSLNLLGFNLGRLASLKEIKLFLSDNLIRSLPLITLIQPLSQVKNLKVLQIYLRNKYTQISFQKDLAIAFQKLLNLLYLSLIIKDYNNIGNSLNLIGGGIDLIQNIKKMKRLVQKNIKIEL</sequence>
<keyword evidence="1" id="KW-0862">Zinc</keyword>
<keyword evidence="1" id="KW-0479">Metal-binding</keyword>
<dbReference type="SMART" id="SM00368">
    <property type="entry name" value="LRR_RI"/>
    <property type="match status" value="6"/>
</dbReference>
<evidence type="ECO:0000313" key="7">
    <source>
        <dbReference type="EMBL" id="EWS74161.1"/>
    </source>
</evidence>
<dbReference type="EMBL" id="GG662685">
    <property type="protein sequence ID" value="EWS74161.1"/>
    <property type="molecule type" value="Genomic_DNA"/>
</dbReference>
<proteinExistence type="predicted"/>
<feature type="region of interest" description="Disordered" evidence="3">
    <location>
        <begin position="117"/>
        <end position="169"/>
    </location>
</feature>
<evidence type="ECO:0000256" key="4">
    <source>
        <dbReference type="SAM" id="Phobius"/>
    </source>
</evidence>
<dbReference type="Pfam" id="PF07885">
    <property type="entry name" value="Ion_trans_2"/>
    <property type="match status" value="1"/>
</dbReference>
<dbReference type="PROSITE" id="PS50042">
    <property type="entry name" value="CNMP_BINDING_3"/>
    <property type="match status" value="1"/>
</dbReference>
<evidence type="ECO:0000313" key="8">
    <source>
        <dbReference type="Proteomes" id="UP000009168"/>
    </source>
</evidence>
<dbReference type="InterPro" id="IPR018490">
    <property type="entry name" value="cNMP-bd_dom_sf"/>
</dbReference>
<dbReference type="Gene3D" id="1.10.287.630">
    <property type="entry name" value="Helix hairpin bin"/>
    <property type="match status" value="1"/>
</dbReference>
<feature type="coiled-coil region" evidence="2">
    <location>
        <begin position="875"/>
        <end position="902"/>
    </location>
</feature>
<organism evidence="7 8">
    <name type="scientific">Tetrahymena thermophila (strain SB210)</name>
    <dbReference type="NCBI Taxonomy" id="312017"/>
    <lineage>
        <taxon>Eukaryota</taxon>
        <taxon>Sar</taxon>
        <taxon>Alveolata</taxon>
        <taxon>Ciliophora</taxon>
        <taxon>Intramacronucleata</taxon>
        <taxon>Oligohymenophorea</taxon>
        <taxon>Hymenostomatida</taxon>
        <taxon>Tetrahymenina</taxon>
        <taxon>Tetrahymenidae</taxon>
        <taxon>Tetrahymena</taxon>
    </lineage>
</organism>
<dbReference type="GO" id="GO:0003254">
    <property type="term" value="P:regulation of membrane depolarization"/>
    <property type="evidence" value="ECO:0007669"/>
    <property type="project" value="TreeGrafter"/>
</dbReference>
<protein>
    <submittedName>
        <fullName evidence="7">Cation channel family protein</fullName>
    </submittedName>
</protein>
<evidence type="ECO:0000259" key="5">
    <source>
        <dbReference type="PROSITE" id="PS50042"/>
    </source>
</evidence>
<dbReference type="PANTHER" id="PTHR45689:SF5">
    <property type="entry name" value="I[[H]] CHANNEL, ISOFORM E"/>
    <property type="match status" value="1"/>
</dbReference>
<feature type="region of interest" description="Disordered" evidence="3">
    <location>
        <begin position="1121"/>
        <end position="1183"/>
    </location>
</feature>
<dbReference type="CDD" id="cd00038">
    <property type="entry name" value="CAP_ED"/>
    <property type="match status" value="1"/>
</dbReference>
<feature type="transmembrane region" description="Helical" evidence="4">
    <location>
        <begin position="390"/>
        <end position="412"/>
    </location>
</feature>
<dbReference type="GO" id="GO:0005249">
    <property type="term" value="F:voltage-gated potassium channel activity"/>
    <property type="evidence" value="ECO:0007669"/>
    <property type="project" value="TreeGrafter"/>
</dbReference>
<gene>
    <name evidence="7" type="ORF">TTHERM_000759019</name>
</gene>
<feature type="compositionally biased region" description="Basic and acidic residues" evidence="3">
    <location>
        <begin position="142"/>
        <end position="161"/>
    </location>
</feature>
<dbReference type="InterPro" id="IPR013099">
    <property type="entry name" value="K_chnl_dom"/>
</dbReference>
<dbReference type="PANTHER" id="PTHR45689">
    <property type="entry name" value="I[[H]] CHANNEL, ISOFORM E"/>
    <property type="match status" value="1"/>
</dbReference>
<feature type="compositionally biased region" description="Polar residues" evidence="3">
    <location>
        <begin position="1045"/>
        <end position="1061"/>
    </location>
</feature>
<feature type="transmembrane region" description="Helical" evidence="4">
    <location>
        <begin position="432"/>
        <end position="459"/>
    </location>
</feature>
<keyword evidence="4" id="KW-0472">Membrane</keyword>
<dbReference type="GO" id="GO:0003676">
    <property type="term" value="F:nucleic acid binding"/>
    <property type="evidence" value="ECO:0007669"/>
    <property type="project" value="InterPro"/>
</dbReference>
<dbReference type="Proteomes" id="UP000009168">
    <property type="component" value="Unassembled WGS sequence"/>
</dbReference>
<feature type="region of interest" description="Disordered" evidence="3">
    <location>
        <begin position="989"/>
        <end position="1011"/>
    </location>
</feature>
<evidence type="ECO:0000256" key="3">
    <source>
        <dbReference type="SAM" id="MobiDB-lite"/>
    </source>
</evidence>
<keyword evidence="1" id="KW-0863">Zinc-finger</keyword>
<dbReference type="Pfam" id="PF00027">
    <property type="entry name" value="cNMP_binding"/>
    <property type="match status" value="1"/>
</dbReference>
<dbReference type="SUPFAM" id="SSF81324">
    <property type="entry name" value="Voltage-gated potassium channels"/>
    <property type="match status" value="1"/>
</dbReference>
<feature type="region of interest" description="Disordered" evidence="3">
    <location>
        <begin position="845"/>
        <end position="869"/>
    </location>
</feature>
<dbReference type="SMART" id="SM00343">
    <property type="entry name" value="ZnF_C2HC"/>
    <property type="match status" value="1"/>
</dbReference>
<dbReference type="GO" id="GO:0008270">
    <property type="term" value="F:zinc ion binding"/>
    <property type="evidence" value="ECO:0007669"/>
    <property type="project" value="UniProtKB-KW"/>
</dbReference>
<feature type="transmembrane region" description="Helical" evidence="4">
    <location>
        <begin position="513"/>
        <end position="531"/>
    </location>
</feature>
<feature type="region of interest" description="Disordered" evidence="3">
    <location>
        <begin position="1045"/>
        <end position="1102"/>
    </location>
</feature>
<dbReference type="Gene3D" id="1.10.287.70">
    <property type="match status" value="1"/>
</dbReference>
<feature type="compositionally biased region" description="Acidic residues" evidence="3">
    <location>
        <begin position="853"/>
        <end position="865"/>
    </location>
</feature>
<dbReference type="GO" id="GO:0035725">
    <property type="term" value="P:sodium ion transmembrane transport"/>
    <property type="evidence" value="ECO:0007669"/>
    <property type="project" value="TreeGrafter"/>
</dbReference>
<dbReference type="InterPro" id="IPR000595">
    <property type="entry name" value="cNMP-bd_dom"/>
</dbReference>
<keyword evidence="4" id="KW-0812">Transmembrane</keyword>
<dbReference type="GO" id="GO:0098855">
    <property type="term" value="C:HCN channel complex"/>
    <property type="evidence" value="ECO:0007669"/>
    <property type="project" value="TreeGrafter"/>
</dbReference>
<feature type="compositionally biased region" description="Low complexity" evidence="3">
    <location>
        <begin position="1169"/>
        <end position="1183"/>
    </location>
</feature>
<dbReference type="SUPFAM" id="SSF52047">
    <property type="entry name" value="RNI-like"/>
    <property type="match status" value="2"/>
</dbReference>
<evidence type="ECO:0000256" key="1">
    <source>
        <dbReference type="PROSITE-ProRule" id="PRU00047"/>
    </source>
</evidence>
<accession>W7XHY0</accession>
<dbReference type="InterPro" id="IPR036875">
    <property type="entry name" value="Znf_CCHC_sf"/>
</dbReference>
<keyword evidence="4" id="KW-1133">Transmembrane helix</keyword>
<dbReference type="SUPFAM" id="SSF57756">
    <property type="entry name" value="Retrovirus zinc finger-like domains"/>
    <property type="match status" value="1"/>
</dbReference>
<dbReference type="SMART" id="SM00100">
    <property type="entry name" value="cNMP"/>
    <property type="match status" value="1"/>
</dbReference>
<dbReference type="PROSITE" id="PS50158">
    <property type="entry name" value="ZF_CCHC"/>
    <property type="match status" value="1"/>
</dbReference>
<keyword evidence="8" id="KW-1185">Reference proteome</keyword>